<feature type="domain" description="Peptidase C1A papain C-terminal" evidence="2">
    <location>
        <begin position="70"/>
        <end position="268"/>
    </location>
</feature>
<evidence type="ECO:0000313" key="4">
    <source>
        <dbReference type="Proteomes" id="UP000517916"/>
    </source>
</evidence>
<keyword evidence="3" id="KW-0645">Protease</keyword>
<comment type="caution">
    <text evidence="3">The sequence shown here is derived from an EMBL/GenBank/DDBJ whole genome shotgun (WGS) entry which is preliminary data.</text>
</comment>
<feature type="signal peptide" evidence="1">
    <location>
        <begin position="1"/>
        <end position="29"/>
    </location>
</feature>
<sequence length="290" mass="30599">MFAKKAAGVATVLALAALPVALSATTATAAPLAEEHGLGLDLSAAKAAKAAAPHAGQHAQAPLERIGDAPSSFDLTKYALSAGNQGKVGSCVTWATGYSGYGILMNEQGIKGAPMAPMYIYSQIARGNDRGTLASVALPMEQKQGIDTKAHYTQGDFDYTTQPTQAERANAAHYKLSGFEELPSSGEGLKSAIKDSISRGMPVPIGVQVHQSFRSLNSQTASDYSYLPGDNDPVIGGHEITIVGYEDRGVKIENSWGTNWGDHGFFTVPWEFFDSSDMMEAHAMGKLVQS</sequence>
<dbReference type="RefSeq" id="WP_025359455.1">
    <property type="nucleotide sequence ID" value="NZ_BAAABQ010000010.1"/>
</dbReference>
<dbReference type="EMBL" id="JACJID010000001">
    <property type="protein sequence ID" value="MBA8922895.1"/>
    <property type="molecule type" value="Genomic_DNA"/>
</dbReference>
<dbReference type="GO" id="GO:0006508">
    <property type="term" value="P:proteolysis"/>
    <property type="evidence" value="ECO:0007669"/>
    <property type="project" value="UniProtKB-KW"/>
</dbReference>
<dbReference type="CDD" id="cd02619">
    <property type="entry name" value="Peptidase_C1"/>
    <property type="match status" value="1"/>
</dbReference>
<keyword evidence="4" id="KW-1185">Reference proteome</keyword>
<organism evidence="3 4">
    <name type="scientific">Kutzneria viridogrisea</name>
    <dbReference type="NCBI Taxonomy" id="47990"/>
    <lineage>
        <taxon>Bacteria</taxon>
        <taxon>Bacillati</taxon>
        <taxon>Actinomycetota</taxon>
        <taxon>Actinomycetes</taxon>
        <taxon>Pseudonocardiales</taxon>
        <taxon>Pseudonocardiaceae</taxon>
        <taxon>Kutzneria</taxon>
    </lineage>
</organism>
<dbReference type="InterPro" id="IPR038765">
    <property type="entry name" value="Papain-like_cys_pep_sf"/>
</dbReference>
<dbReference type="Gene3D" id="3.90.70.10">
    <property type="entry name" value="Cysteine proteinases"/>
    <property type="match status" value="1"/>
</dbReference>
<dbReference type="Proteomes" id="UP000517916">
    <property type="component" value="Unassembled WGS sequence"/>
</dbReference>
<dbReference type="Pfam" id="PF00112">
    <property type="entry name" value="Peptidase_C1"/>
    <property type="match status" value="1"/>
</dbReference>
<feature type="chain" id="PRO_5046735609" evidence="1">
    <location>
        <begin position="30"/>
        <end position="290"/>
    </location>
</feature>
<accession>A0ABR6B7R0</accession>
<reference evidence="3 4" key="1">
    <citation type="submission" date="2020-08" db="EMBL/GenBank/DDBJ databases">
        <title>Genomic Encyclopedia of Archaeal and Bacterial Type Strains, Phase II (KMG-II): from individual species to whole genera.</title>
        <authorList>
            <person name="Goeker M."/>
        </authorList>
    </citation>
    <scope>NUCLEOTIDE SEQUENCE [LARGE SCALE GENOMIC DNA]</scope>
    <source>
        <strain evidence="3 4">DSM 43850</strain>
    </source>
</reference>
<proteinExistence type="predicted"/>
<protein>
    <submittedName>
        <fullName evidence="3">C1A family cysteine protease</fullName>
    </submittedName>
</protein>
<evidence type="ECO:0000259" key="2">
    <source>
        <dbReference type="Pfam" id="PF00112"/>
    </source>
</evidence>
<dbReference type="GO" id="GO:0008233">
    <property type="term" value="F:peptidase activity"/>
    <property type="evidence" value="ECO:0007669"/>
    <property type="project" value="UniProtKB-KW"/>
</dbReference>
<evidence type="ECO:0000313" key="3">
    <source>
        <dbReference type="EMBL" id="MBA8922895.1"/>
    </source>
</evidence>
<keyword evidence="1" id="KW-0732">Signal</keyword>
<evidence type="ECO:0000256" key="1">
    <source>
        <dbReference type="SAM" id="SignalP"/>
    </source>
</evidence>
<dbReference type="InterPro" id="IPR000668">
    <property type="entry name" value="Peptidase_C1A_C"/>
</dbReference>
<name>A0ABR6B7R0_9PSEU</name>
<dbReference type="SUPFAM" id="SSF54001">
    <property type="entry name" value="Cysteine proteinases"/>
    <property type="match status" value="1"/>
</dbReference>
<gene>
    <name evidence="3" type="ORF">BC739_000092</name>
</gene>
<keyword evidence="3" id="KW-0378">Hydrolase</keyword>